<sequence length="224" mass="25515">MPRETQPSARFVGLLFLAVLFLAGVGLFSASYMQSRSDAALRDAIHSAELLDEARSAQANFKIQVQHWKNLLLRGHDPEDFESYRTRFAEQEAVVQDNLSRMLDFPELDTAQKNEIAAIRDEHRRIGEIYREAMGRFTVGDLASSFDIDRSVRGIDQDLTQRIDTSAETILTTERARVEDISADLDALFQKTRLITSLTTGLVLLLVILLVWRLRARNRPSPRR</sequence>
<dbReference type="AlphaFoldDB" id="A0A418SHS6"/>
<organism evidence="1 2">
    <name type="scientific">Pseudooceanicola algae</name>
    <dbReference type="NCBI Taxonomy" id="1537215"/>
    <lineage>
        <taxon>Bacteria</taxon>
        <taxon>Pseudomonadati</taxon>
        <taxon>Pseudomonadota</taxon>
        <taxon>Alphaproteobacteria</taxon>
        <taxon>Rhodobacterales</taxon>
        <taxon>Paracoccaceae</taxon>
        <taxon>Pseudooceanicola</taxon>
    </lineage>
</organism>
<gene>
    <name evidence="1" type="primary">ctpH</name>
    <name evidence="1" type="ORF">PSAL_014870</name>
</gene>
<dbReference type="RefSeq" id="WP_119838821.1">
    <property type="nucleotide sequence ID" value="NZ_CP060436.1"/>
</dbReference>
<dbReference type="EMBL" id="CP060436">
    <property type="protein sequence ID" value="QPM90252.1"/>
    <property type="molecule type" value="Genomic_DNA"/>
</dbReference>
<accession>A0A418SHS6</accession>
<keyword evidence="2" id="KW-1185">Reference proteome</keyword>
<dbReference type="Proteomes" id="UP000283786">
    <property type="component" value="Chromosome"/>
</dbReference>
<name>A0A418SHS6_9RHOB</name>
<evidence type="ECO:0000313" key="1">
    <source>
        <dbReference type="EMBL" id="QPM90252.1"/>
    </source>
</evidence>
<dbReference type="KEGG" id="palw:PSAL_014870"/>
<reference evidence="1 2" key="1">
    <citation type="submission" date="2020-08" db="EMBL/GenBank/DDBJ databases">
        <title>Genome sequence of Rhodobacteraceae bacterium Lw-13e.</title>
        <authorList>
            <person name="Poehlein A."/>
            <person name="Wolter L."/>
            <person name="Daniel R."/>
            <person name="Brinkhoff T."/>
        </authorList>
    </citation>
    <scope>NUCLEOTIDE SEQUENCE [LARGE SCALE GENOMIC DNA]</scope>
    <source>
        <strain evidence="1 2">Lw-13e</strain>
    </source>
</reference>
<proteinExistence type="predicted"/>
<evidence type="ECO:0000313" key="2">
    <source>
        <dbReference type="Proteomes" id="UP000283786"/>
    </source>
</evidence>
<dbReference type="OrthoDB" id="1884279at2"/>
<protein>
    <submittedName>
        <fullName evidence="1">Methyl-accepting chemotaxis protein CtpH</fullName>
    </submittedName>
</protein>